<evidence type="ECO:0000256" key="9">
    <source>
        <dbReference type="ARBA" id="ARBA00022833"/>
    </source>
</evidence>
<evidence type="ECO:0000313" key="16">
    <source>
        <dbReference type="Proteomes" id="UP001610563"/>
    </source>
</evidence>
<keyword evidence="10" id="KW-0413">Isomerase</keyword>
<feature type="region of interest" description="Disordered" evidence="13">
    <location>
        <begin position="440"/>
        <end position="548"/>
    </location>
</feature>
<evidence type="ECO:0000256" key="13">
    <source>
        <dbReference type="SAM" id="MobiDB-lite"/>
    </source>
</evidence>
<sequence length="548" mass="61353">MLSTPGLSRAPRPRDRDRDRDRNHARDTATPRHREDRAGTPPLPDYQAPVGPLAEVGRTALVTLLRSSALRQLKTHVQHAELKLTESAGEVNERLTDATVRLKRKREKARERDVSRSMTEAGDGDAEGNEARDRMDVDGGDADGGHEEEVARLKEFEEKVRGVTEKLDGSMRTAIDSEVKIDALGVVLNGLQREAEANAAAGGGTQIPRQRRRRTRRAGSDEEEAEDEGDLYEATPEAEEGDDEHSLTRKLEERMAKDHEKWEDLSLTERYSENNSYIGFYRIIHEAKHPGDDPPPVPHASIWFSHLEDPNARSSKRRNSSSAPTRRNTRQQRQRSASTDSDDLAIERERISLKCPLTLLLFKDPVTSTKCPHSFERAAITDMISRSGLTVPAPADSGSGGRPRRARAVKCPVCSEVLTANDLREDLVLLRRVRRAEAALRREREEEEDDELGFSQRRRGRQSGVTLGSDDEDSSGGDRRGNRMDVDQVRIKQERAMSRGMTEVEHDDEEQDDNEEDDEEQEQSAATASGTETEEDSNSEAESNGDSE</sequence>
<feature type="region of interest" description="Disordered" evidence="13">
    <location>
        <begin position="1"/>
        <end position="51"/>
    </location>
</feature>
<evidence type="ECO:0000256" key="6">
    <source>
        <dbReference type="ARBA" id="ARBA00022723"/>
    </source>
</evidence>
<proteinExistence type="inferred from homology"/>
<evidence type="ECO:0000256" key="4">
    <source>
        <dbReference type="ARBA" id="ARBA00013194"/>
    </source>
</evidence>
<evidence type="ECO:0000256" key="7">
    <source>
        <dbReference type="ARBA" id="ARBA00022771"/>
    </source>
</evidence>
<comment type="similarity">
    <text evidence="3">Belongs to the NSE2 family.</text>
</comment>
<dbReference type="EMBL" id="JBFTWV010000017">
    <property type="protein sequence ID" value="KAL2797698.1"/>
    <property type="molecule type" value="Genomic_DNA"/>
</dbReference>
<keyword evidence="11" id="KW-0539">Nucleus</keyword>
<gene>
    <name evidence="15" type="ORF">BJX66DRAFT_79672</name>
</gene>
<evidence type="ECO:0000256" key="11">
    <source>
        <dbReference type="ARBA" id="ARBA00023242"/>
    </source>
</evidence>
<dbReference type="InterPro" id="IPR013083">
    <property type="entry name" value="Znf_RING/FYVE/PHD"/>
</dbReference>
<feature type="region of interest" description="Disordered" evidence="13">
    <location>
        <begin position="291"/>
        <end position="343"/>
    </location>
</feature>
<evidence type="ECO:0000256" key="12">
    <source>
        <dbReference type="PROSITE-ProRule" id="PRU00452"/>
    </source>
</evidence>
<dbReference type="PROSITE" id="PS51044">
    <property type="entry name" value="ZF_SP_RING"/>
    <property type="match status" value="1"/>
</dbReference>
<evidence type="ECO:0000256" key="2">
    <source>
        <dbReference type="ARBA" id="ARBA00004718"/>
    </source>
</evidence>
<evidence type="ECO:0000313" key="15">
    <source>
        <dbReference type="EMBL" id="KAL2797698.1"/>
    </source>
</evidence>
<dbReference type="SMART" id="SM00504">
    <property type="entry name" value="Ubox"/>
    <property type="match status" value="1"/>
</dbReference>
<feature type="compositionally biased region" description="Acidic residues" evidence="13">
    <location>
        <begin position="505"/>
        <end position="522"/>
    </location>
</feature>
<feature type="compositionally biased region" description="Acidic residues" evidence="13">
    <location>
        <begin position="532"/>
        <end position="548"/>
    </location>
</feature>
<protein>
    <recommendedName>
        <fullName evidence="4">peptidylprolyl isomerase</fullName>
        <ecNumber evidence="4">5.2.1.8</ecNumber>
    </recommendedName>
</protein>
<keyword evidence="16" id="KW-1185">Reference proteome</keyword>
<accession>A0ABR4GF79</accession>
<reference evidence="15 16" key="1">
    <citation type="submission" date="2024-07" db="EMBL/GenBank/DDBJ databases">
        <title>Section-level genome sequencing and comparative genomics of Aspergillus sections Usti and Cavernicolus.</title>
        <authorList>
            <consortium name="Lawrence Berkeley National Laboratory"/>
            <person name="Nybo J.L."/>
            <person name="Vesth T.C."/>
            <person name="Theobald S."/>
            <person name="Frisvad J.C."/>
            <person name="Larsen T.O."/>
            <person name="Kjaerboelling I."/>
            <person name="Rothschild-Mancinelli K."/>
            <person name="Lyhne E.K."/>
            <person name="Kogle M.E."/>
            <person name="Barry K."/>
            <person name="Clum A."/>
            <person name="Na H."/>
            <person name="Ledsgaard L."/>
            <person name="Lin J."/>
            <person name="Lipzen A."/>
            <person name="Kuo A."/>
            <person name="Riley R."/>
            <person name="Mondo S."/>
            <person name="Labutti K."/>
            <person name="Haridas S."/>
            <person name="Pangalinan J."/>
            <person name="Salamov A.A."/>
            <person name="Simmons B.A."/>
            <person name="Magnuson J.K."/>
            <person name="Chen J."/>
            <person name="Drula E."/>
            <person name="Henrissat B."/>
            <person name="Wiebenga A."/>
            <person name="Lubbers R.J."/>
            <person name="Gomes A.C."/>
            <person name="Makela M.R."/>
            <person name="Stajich J."/>
            <person name="Grigoriev I.V."/>
            <person name="Mortensen U.H."/>
            <person name="De Vries R.P."/>
            <person name="Baker S.E."/>
            <person name="Andersen M.R."/>
        </authorList>
    </citation>
    <scope>NUCLEOTIDE SEQUENCE [LARGE SCALE GENOMIC DNA]</scope>
    <source>
        <strain evidence="15 16">CBS 209.92</strain>
    </source>
</reference>
<feature type="compositionally biased region" description="Basic and acidic residues" evidence="13">
    <location>
        <begin position="129"/>
        <end position="146"/>
    </location>
</feature>
<dbReference type="PANTHER" id="PTHR21330:SF1">
    <property type="entry name" value="E3 SUMO-PROTEIN LIGASE NSE2"/>
    <property type="match status" value="1"/>
</dbReference>
<dbReference type="PANTHER" id="PTHR21330">
    <property type="entry name" value="E3 SUMO-PROTEIN LIGASE NSE2"/>
    <property type="match status" value="1"/>
</dbReference>
<feature type="compositionally biased region" description="Basic and acidic residues" evidence="13">
    <location>
        <begin position="12"/>
        <end position="38"/>
    </location>
</feature>
<keyword evidence="7 12" id="KW-0863">Zinc-finger</keyword>
<evidence type="ECO:0000256" key="10">
    <source>
        <dbReference type="ARBA" id="ARBA00023110"/>
    </source>
</evidence>
<dbReference type="InterPro" id="IPR003613">
    <property type="entry name" value="Ubox_domain"/>
</dbReference>
<keyword evidence="9" id="KW-0862">Zinc</keyword>
<dbReference type="GO" id="GO:0008270">
    <property type="term" value="F:zinc ion binding"/>
    <property type="evidence" value="ECO:0007669"/>
    <property type="project" value="UniProtKB-KW"/>
</dbReference>
<dbReference type="SUPFAM" id="SSF57850">
    <property type="entry name" value="RING/U-box"/>
    <property type="match status" value="1"/>
</dbReference>
<comment type="subcellular location">
    <subcellularLocation>
        <location evidence="1">Nucleus</location>
    </subcellularLocation>
</comment>
<organism evidence="15 16">
    <name type="scientific">Aspergillus keveii</name>
    <dbReference type="NCBI Taxonomy" id="714993"/>
    <lineage>
        <taxon>Eukaryota</taxon>
        <taxon>Fungi</taxon>
        <taxon>Dikarya</taxon>
        <taxon>Ascomycota</taxon>
        <taxon>Pezizomycotina</taxon>
        <taxon>Eurotiomycetes</taxon>
        <taxon>Eurotiomycetidae</taxon>
        <taxon>Eurotiales</taxon>
        <taxon>Aspergillaceae</taxon>
        <taxon>Aspergillus</taxon>
        <taxon>Aspergillus subgen. Nidulantes</taxon>
    </lineage>
</organism>
<feature type="region of interest" description="Disordered" evidence="13">
    <location>
        <begin position="198"/>
        <end position="248"/>
    </location>
</feature>
<comment type="caution">
    <text evidence="15">The sequence shown here is derived from an EMBL/GenBank/DDBJ whole genome shotgun (WGS) entry which is preliminary data.</text>
</comment>
<evidence type="ECO:0000256" key="1">
    <source>
        <dbReference type="ARBA" id="ARBA00004123"/>
    </source>
</evidence>
<dbReference type="InterPro" id="IPR004181">
    <property type="entry name" value="Znf_MIZ"/>
</dbReference>
<feature type="region of interest" description="Disordered" evidence="13">
    <location>
        <begin position="106"/>
        <end position="146"/>
    </location>
</feature>
<feature type="compositionally biased region" description="Acidic residues" evidence="13">
    <location>
        <begin position="221"/>
        <end position="243"/>
    </location>
</feature>
<keyword evidence="6" id="KW-0479">Metal-binding</keyword>
<feature type="compositionally biased region" description="Basic and acidic residues" evidence="13">
    <location>
        <begin position="476"/>
        <end position="497"/>
    </location>
</feature>
<dbReference type="EC" id="5.2.1.8" evidence="4"/>
<dbReference type="Proteomes" id="UP001610563">
    <property type="component" value="Unassembled WGS sequence"/>
</dbReference>
<dbReference type="InterPro" id="IPR026846">
    <property type="entry name" value="Nse2(Mms21)"/>
</dbReference>
<name>A0ABR4GF79_9EURO</name>
<evidence type="ECO:0000256" key="3">
    <source>
        <dbReference type="ARBA" id="ARBA00008212"/>
    </source>
</evidence>
<keyword evidence="5" id="KW-0808">Transferase</keyword>
<evidence type="ECO:0000256" key="8">
    <source>
        <dbReference type="ARBA" id="ARBA00022786"/>
    </source>
</evidence>
<feature type="domain" description="SP-RING-type" evidence="14">
    <location>
        <begin position="340"/>
        <end position="442"/>
    </location>
</feature>
<comment type="pathway">
    <text evidence="2">Protein modification; protein sumoylation.</text>
</comment>
<dbReference type="Pfam" id="PF11789">
    <property type="entry name" value="zf-Nse"/>
    <property type="match status" value="1"/>
</dbReference>
<keyword evidence="8" id="KW-0833">Ubl conjugation pathway</keyword>
<evidence type="ECO:0000259" key="14">
    <source>
        <dbReference type="PROSITE" id="PS51044"/>
    </source>
</evidence>
<evidence type="ECO:0000256" key="5">
    <source>
        <dbReference type="ARBA" id="ARBA00022679"/>
    </source>
</evidence>
<keyword evidence="10" id="KW-0697">Rotamase</keyword>
<dbReference type="Gene3D" id="3.30.40.10">
    <property type="entry name" value="Zinc/RING finger domain, C3HC4 (zinc finger)"/>
    <property type="match status" value="1"/>
</dbReference>
<dbReference type="CDD" id="cd16651">
    <property type="entry name" value="SPL-RING_NSE2"/>
    <property type="match status" value="1"/>
</dbReference>